<sequence length="58" mass="6959">MNIETLKLDMDIGDSRTIFLESEEICSRKALIELQKKFKFWTQKKRQSKRQKSRGKLV</sequence>
<protein>
    <submittedName>
        <fullName evidence="1">Uncharacterized protein</fullName>
    </submittedName>
</protein>
<reference evidence="1" key="1">
    <citation type="submission" date="2018-02" db="EMBL/GenBank/DDBJ databases">
        <title>Rhizophora mucronata_Transcriptome.</title>
        <authorList>
            <person name="Meera S.P."/>
            <person name="Sreeshan A."/>
            <person name="Augustine A."/>
        </authorList>
    </citation>
    <scope>NUCLEOTIDE SEQUENCE</scope>
    <source>
        <tissue evidence="1">Leaf</tissue>
    </source>
</reference>
<dbReference type="EMBL" id="GGEC01016749">
    <property type="protein sequence ID" value="MBW97232.1"/>
    <property type="molecule type" value="Transcribed_RNA"/>
</dbReference>
<evidence type="ECO:0000313" key="1">
    <source>
        <dbReference type="EMBL" id="MBW97232.1"/>
    </source>
</evidence>
<name>A0A2P2JUU2_RHIMU</name>
<dbReference type="AlphaFoldDB" id="A0A2P2JUU2"/>
<proteinExistence type="predicted"/>
<accession>A0A2P2JUU2</accession>
<organism evidence="1">
    <name type="scientific">Rhizophora mucronata</name>
    <name type="common">Asiatic mangrove</name>
    <dbReference type="NCBI Taxonomy" id="61149"/>
    <lineage>
        <taxon>Eukaryota</taxon>
        <taxon>Viridiplantae</taxon>
        <taxon>Streptophyta</taxon>
        <taxon>Embryophyta</taxon>
        <taxon>Tracheophyta</taxon>
        <taxon>Spermatophyta</taxon>
        <taxon>Magnoliopsida</taxon>
        <taxon>eudicotyledons</taxon>
        <taxon>Gunneridae</taxon>
        <taxon>Pentapetalae</taxon>
        <taxon>rosids</taxon>
        <taxon>fabids</taxon>
        <taxon>Malpighiales</taxon>
        <taxon>Rhizophoraceae</taxon>
        <taxon>Rhizophora</taxon>
    </lineage>
</organism>